<dbReference type="RefSeq" id="WP_357226214.1">
    <property type="nucleotide sequence ID" value="NZ_JAYMRS010000006.1"/>
</dbReference>
<feature type="transmembrane region" description="Helical" evidence="1">
    <location>
        <begin position="88"/>
        <end position="106"/>
    </location>
</feature>
<dbReference type="EMBL" id="JAYMRS010000006">
    <property type="protein sequence ID" value="MFB8769605.1"/>
    <property type="molecule type" value="Genomic_DNA"/>
</dbReference>
<feature type="transmembrane region" description="Helical" evidence="1">
    <location>
        <begin position="32"/>
        <end position="52"/>
    </location>
</feature>
<feature type="transmembrane region" description="Helical" evidence="1">
    <location>
        <begin position="64"/>
        <end position="82"/>
    </location>
</feature>
<evidence type="ECO:0000313" key="2">
    <source>
        <dbReference type="EMBL" id="MFB8769605.1"/>
    </source>
</evidence>
<gene>
    <name evidence="2" type="ORF">VSQ78_18000</name>
</gene>
<evidence type="ECO:0000256" key="1">
    <source>
        <dbReference type="SAM" id="Phobius"/>
    </source>
</evidence>
<feature type="transmembrane region" description="Helical" evidence="1">
    <location>
        <begin position="132"/>
        <end position="153"/>
    </location>
</feature>
<name>A0ABV5DYE5_9ACTN</name>
<organism evidence="2 3">
    <name type="scientific">Nocardiopsis alba</name>
    <dbReference type="NCBI Taxonomy" id="53437"/>
    <lineage>
        <taxon>Bacteria</taxon>
        <taxon>Bacillati</taxon>
        <taxon>Actinomycetota</taxon>
        <taxon>Actinomycetes</taxon>
        <taxon>Streptosporangiales</taxon>
        <taxon>Nocardiopsidaceae</taxon>
        <taxon>Nocardiopsis</taxon>
    </lineage>
</organism>
<dbReference type="Proteomes" id="UP001585053">
    <property type="component" value="Unassembled WGS sequence"/>
</dbReference>
<proteinExistence type="predicted"/>
<keyword evidence="3" id="KW-1185">Reference proteome</keyword>
<protein>
    <recommendedName>
        <fullName evidence="4">Integral membrane protein</fullName>
    </recommendedName>
</protein>
<reference evidence="2 3" key="1">
    <citation type="submission" date="2024-01" db="EMBL/GenBank/DDBJ databases">
        <title>Genome mining of biosynthetic gene clusters to explore secondary metabolites of Streptomyces sp.</title>
        <authorList>
            <person name="Baig A."/>
            <person name="Ajitkumar Shintre N."/>
            <person name="Kumar H."/>
            <person name="Anbarasu A."/>
            <person name="Ramaiah S."/>
        </authorList>
    </citation>
    <scope>NUCLEOTIDE SEQUENCE [LARGE SCALE GENOMIC DNA]</scope>
    <source>
        <strain evidence="2 3">A01</strain>
    </source>
</reference>
<keyword evidence="1" id="KW-0472">Membrane</keyword>
<accession>A0ABV5DYE5</accession>
<feature type="transmembrane region" description="Helical" evidence="1">
    <location>
        <begin position="205"/>
        <end position="228"/>
    </location>
</feature>
<feature type="transmembrane region" description="Helical" evidence="1">
    <location>
        <begin position="165"/>
        <end position="185"/>
    </location>
</feature>
<feature type="transmembrane region" description="Helical" evidence="1">
    <location>
        <begin position="255"/>
        <end position="279"/>
    </location>
</feature>
<feature type="transmembrane region" description="Helical" evidence="1">
    <location>
        <begin position="354"/>
        <end position="375"/>
    </location>
</feature>
<evidence type="ECO:0008006" key="4">
    <source>
        <dbReference type="Google" id="ProtNLM"/>
    </source>
</evidence>
<keyword evidence="1" id="KW-1133">Transmembrane helix</keyword>
<comment type="caution">
    <text evidence="2">The sequence shown here is derived from an EMBL/GenBank/DDBJ whole genome shotgun (WGS) entry which is preliminary data.</text>
</comment>
<keyword evidence="1" id="KW-0812">Transmembrane</keyword>
<evidence type="ECO:0000313" key="3">
    <source>
        <dbReference type="Proteomes" id="UP001585053"/>
    </source>
</evidence>
<sequence>MNTGTPHEGTPPMPEPTPALVVDHLAPSLGSALPWIALVGALLAIALPIRTIRAGSPQGRNRSGPVPLLVGAVVAVLAAEYLTGIRGWATITLLVVILVIGLVLLVRSRREASLLEEAHGEPLDQGATARSWCTASLLGFLATVVAGVTLLLVSGGDGFMTMSSILIAVVLSSIVIGDLSANLLLRLRSRVRRAELRPRGPGALLSPGVAATVLLATAAVTVGGFVVARGEYLAGGAADCHPSITLGISEAEDTVALGMIGVIAPAIALVGVIGVLVAAARPAIASLEPDADRALRLLSAGRTVGAVLGAQLVLAGDLVPGAAHAVLPVDPALCDPMDTSPHSWAWLPGPYEPGGLLVLAGTVLSVVGVLVWAAVTLRTARRSLAPLRSPRRPSAITSSEAPR</sequence>
<feature type="transmembrane region" description="Helical" evidence="1">
    <location>
        <begin position="300"/>
        <end position="323"/>
    </location>
</feature>